<dbReference type="InterPro" id="IPR003660">
    <property type="entry name" value="HAMP_dom"/>
</dbReference>
<dbReference type="Gene3D" id="6.10.340.10">
    <property type="match status" value="1"/>
</dbReference>
<evidence type="ECO:0000256" key="1">
    <source>
        <dbReference type="ARBA" id="ARBA00000085"/>
    </source>
</evidence>
<dbReference type="PANTHER" id="PTHR45436:SF5">
    <property type="entry name" value="SENSOR HISTIDINE KINASE TRCS"/>
    <property type="match status" value="1"/>
</dbReference>
<evidence type="ECO:0000313" key="14">
    <source>
        <dbReference type="Proteomes" id="UP000291189"/>
    </source>
</evidence>
<dbReference type="InterPro" id="IPR005467">
    <property type="entry name" value="His_kinase_dom"/>
</dbReference>
<dbReference type="PROSITE" id="PS50109">
    <property type="entry name" value="HIS_KIN"/>
    <property type="match status" value="1"/>
</dbReference>
<protein>
    <recommendedName>
        <fullName evidence="3">histidine kinase</fullName>
        <ecNumber evidence="3">2.7.13.3</ecNumber>
    </recommendedName>
</protein>
<gene>
    <name evidence="13" type="ORF">ETU37_15335</name>
</gene>
<evidence type="ECO:0000256" key="7">
    <source>
        <dbReference type="ARBA" id="ARBA00022777"/>
    </source>
</evidence>
<dbReference type="SMART" id="SM00304">
    <property type="entry name" value="HAMP"/>
    <property type="match status" value="1"/>
</dbReference>
<evidence type="ECO:0000256" key="3">
    <source>
        <dbReference type="ARBA" id="ARBA00012438"/>
    </source>
</evidence>
<dbReference type="EMBL" id="SDPU01000028">
    <property type="protein sequence ID" value="RYU10850.1"/>
    <property type="molecule type" value="Genomic_DNA"/>
</dbReference>
<keyword evidence="4" id="KW-0597">Phosphoprotein</keyword>
<dbReference type="Gene3D" id="1.10.287.130">
    <property type="match status" value="1"/>
</dbReference>
<dbReference type="InterPro" id="IPR003594">
    <property type="entry name" value="HATPase_dom"/>
</dbReference>
<evidence type="ECO:0000256" key="10">
    <source>
        <dbReference type="SAM" id="Coils"/>
    </source>
</evidence>
<evidence type="ECO:0000259" key="11">
    <source>
        <dbReference type="PROSITE" id="PS50109"/>
    </source>
</evidence>
<keyword evidence="6" id="KW-0812">Transmembrane</keyword>
<dbReference type="Pfam" id="PF00672">
    <property type="entry name" value="HAMP"/>
    <property type="match status" value="1"/>
</dbReference>
<evidence type="ECO:0000256" key="6">
    <source>
        <dbReference type="ARBA" id="ARBA00022692"/>
    </source>
</evidence>
<dbReference type="EC" id="2.7.13.3" evidence="3"/>
<dbReference type="OrthoDB" id="9786919at2"/>
<comment type="subcellular location">
    <subcellularLocation>
        <location evidence="2">Cell membrane</location>
    </subcellularLocation>
</comment>
<dbReference type="CDD" id="cd06225">
    <property type="entry name" value="HAMP"/>
    <property type="match status" value="1"/>
</dbReference>
<comment type="catalytic activity">
    <reaction evidence="1">
        <text>ATP + protein L-histidine = ADP + protein N-phospho-L-histidine.</text>
        <dbReference type="EC" id="2.7.13.3"/>
    </reaction>
</comment>
<dbReference type="SMART" id="SM00387">
    <property type="entry name" value="HATPase_c"/>
    <property type="match status" value="1"/>
</dbReference>
<dbReference type="SMART" id="SM00388">
    <property type="entry name" value="HisKA"/>
    <property type="match status" value="1"/>
</dbReference>
<dbReference type="InterPro" id="IPR003661">
    <property type="entry name" value="HisK_dim/P_dom"/>
</dbReference>
<dbReference type="AlphaFoldDB" id="A0A4Q5IXF6"/>
<dbReference type="InterPro" id="IPR036097">
    <property type="entry name" value="HisK_dim/P_sf"/>
</dbReference>
<evidence type="ECO:0000256" key="4">
    <source>
        <dbReference type="ARBA" id="ARBA00022553"/>
    </source>
</evidence>
<reference evidence="13 14" key="1">
    <citation type="submission" date="2019-01" db="EMBL/GenBank/DDBJ databases">
        <title>Nocardioides guangzhouensis sp. nov., an actinobacterium isolated from soil.</title>
        <authorList>
            <person name="Fu Y."/>
            <person name="Cai Y."/>
            <person name="Lin Z."/>
            <person name="Chen P."/>
        </authorList>
    </citation>
    <scope>NUCLEOTIDE SEQUENCE [LARGE SCALE GENOMIC DNA]</scope>
    <source>
        <strain evidence="13 14">NBRC 105384</strain>
    </source>
</reference>
<dbReference type="InterPro" id="IPR036890">
    <property type="entry name" value="HATPase_C_sf"/>
</dbReference>
<evidence type="ECO:0000313" key="13">
    <source>
        <dbReference type="EMBL" id="RYU10850.1"/>
    </source>
</evidence>
<evidence type="ECO:0000256" key="8">
    <source>
        <dbReference type="ARBA" id="ARBA00022989"/>
    </source>
</evidence>
<dbReference type="Pfam" id="PF00512">
    <property type="entry name" value="HisKA"/>
    <property type="match status" value="1"/>
</dbReference>
<feature type="coiled-coil region" evidence="10">
    <location>
        <begin position="208"/>
        <end position="270"/>
    </location>
</feature>
<evidence type="ECO:0000256" key="5">
    <source>
        <dbReference type="ARBA" id="ARBA00022679"/>
    </source>
</evidence>
<keyword evidence="8" id="KW-0472">Membrane</keyword>
<dbReference type="Gene3D" id="3.30.565.10">
    <property type="entry name" value="Histidine kinase-like ATPase, C-terminal domain"/>
    <property type="match status" value="1"/>
</dbReference>
<keyword evidence="8" id="KW-1133">Transmembrane helix</keyword>
<dbReference type="SUPFAM" id="SSF55874">
    <property type="entry name" value="ATPase domain of HSP90 chaperone/DNA topoisomerase II/histidine kinase"/>
    <property type="match status" value="1"/>
</dbReference>
<keyword evidence="10" id="KW-0175">Coiled coil</keyword>
<dbReference type="CDD" id="cd00082">
    <property type="entry name" value="HisKA"/>
    <property type="match status" value="1"/>
</dbReference>
<dbReference type="Pfam" id="PF02518">
    <property type="entry name" value="HATPase_c"/>
    <property type="match status" value="1"/>
</dbReference>
<dbReference type="GO" id="GO:0000155">
    <property type="term" value="F:phosphorelay sensor kinase activity"/>
    <property type="evidence" value="ECO:0007669"/>
    <property type="project" value="InterPro"/>
</dbReference>
<evidence type="ECO:0000259" key="12">
    <source>
        <dbReference type="PROSITE" id="PS50885"/>
    </source>
</evidence>
<dbReference type="SUPFAM" id="SSF47384">
    <property type="entry name" value="Homodimeric domain of signal transducing histidine kinase"/>
    <property type="match status" value="1"/>
</dbReference>
<accession>A0A4Q5IXF6</accession>
<feature type="domain" description="HAMP" evidence="12">
    <location>
        <begin position="162"/>
        <end position="216"/>
    </location>
</feature>
<feature type="domain" description="Histidine kinase" evidence="11">
    <location>
        <begin position="224"/>
        <end position="419"/>
    </location>
</feature>
<evidence type="ECO:0000256" key="9">
    <source>
        <dbReference type="ARBA" id="ARBA00023012"/>
    </source>
</evidence>
<proteinExistence type="predicted"/>
<organism evidence="13 14">
    <name type="scientific">Nocardioides iriomotensis</name>
    <dbReference type="NCBI Taxonomy" id="715784"/>
    <lineage>
        <taxon>Bacteria</taxon>
        <taxon>Bacillati</taxon>
        <taxon>Actinomycetota</taxon>
        <taxon>Actinomycetes</taxon>
        <taxon>Propionibacteriales</taxon>
        <taxon>Nocardioidaceae</taxon>
        <taxon>Nocardioides</taxon>
    </lineage>
</organism>
<name>A0A4Q5IXF6_9ACTN</name>
<dbReference type="CDD" id="cd00075">
    <property type="entry name" value="HATPase"/>
    <property type="match status" value="1"/>
</dbReference>
<comment type="caution">
    <text evidence="13">The sequence shown here is derived from an EMBL/GenBank/DDBJ whole genome shotgun (WGS) entry which is preliminary data.</text>
</comment>
<sequence length="452" mass="47689">MAVLLTAAGAFVYWRVEYALDRDLDSELATATGTLRPLVAADGSVDDRQAADATGVAWQVLRPDGSVVASGVNAPAVPLVTPGDLAAAGDGSVTVDTGRFLPAAKAPFRARVTTLQPDDTALVVAIRRDHRDEALRELLLQLLVAGFGALVVAGVVGERLAHAALAPVERYRRRASDIAAGRSGLRLEVPEDRDDEVTRLGHTLNRMLDTLENALERERRFVNDASHELRTPLTLLTSRIQLARRRSRSVEEHEAVLAELEVDVTRLAALAEHLLTLSSHEQARPAGAAATTDLAATARHGVEHRLLAGVDALGDVLVEAAPGPVVVPLTGMDAERLLGNLLDNARVHGKPPVRVRVRATDDWVVLEVADAGAGMPAELLGNATGRFARAADARSRPGSGLGLALVDDIVRGAGGELRLCHAGVHHPAVPALDGPCDHSSAMTVSVVLPRVP</sequence>
<dbReference type="GO" id="GO:0005886">
    <property type="term" value="C:plasma membrane"/>
    <property type="evidence" value="ECO:0007669"/>
    <property type="project" value="UniProtKB-SubCell"/>
</dbReference>
<dbReference type="SUPFAM" id="SSF158472">
    <property type="entry name" value="HAMP domain-like"/>
    <property type="match status" value="1"/>
</dbReference>
<keyword evidence="14" id="KW-1185">Reference proteome</keyword>
<evidence type="ECO:0000256" key="2">
    <source>
        <dbReference type="ARBA" id="ARBA00004236"/>
    </source>
</evidence>
<keyword evidence="5" id="KW-0808">Transferase</keyword>
<keyword evidence="7 13" id="KW-0418">Kinase</keyword>
<keyword evidence="9" id="KW-0902">Two-component regulatory system</keyword>
<dbReference type="PANTHER" id="PTHR45436">
    <property type="entry name" value="SENSOR HISTIDINE KINASE YKOH"/>
    <property type="match status" value="1"/>
</dbReference>
<dbReference type="PROSITE" id="PS50885">
    <property type="entry name" value="HAMP"/>
    <property type="match status" value="1"/>
</dbReference>
<dbReference type="Proteomes" id="UP000291189">
    <property type="component" value="Unassembled WGS sequence"/>
</dbReference>
<dbReference type="InterPro" id="IPR050428">
    <property type="entry name" value="TCS_sensor_his_kinase"/>
</dbReference>